<name>A0ABV3DQT3_9ACTN</name>
<reference evidence="1 2" key="1">
    <citation type="submission" date="2024-06" db="EMBL/GenBank/DDBJ databases">
        <title>The Natural Products Discovery Center: Release of the First 8490 Sequenced Strains for Exploring Actinobacteria Biosynthetic Diversity.</title>
        <authorList>
            <person name="Kalkreuter E."/>
            <person name="Kautsar S.A."/>
            <person name="Yang D."/>
            <person name="Bader C.D."/>
            <person name="Teijaro C.N."/>
            <person name="Fluegel L."/>
            <person name="Davis C.M."/>
            <person name="Simpson J.R."/>
            <person name="Lauterbach L."/>
            <person name="Steele A.D."/>
            <person name="Gui C."/>
            <person name="Meng S."/>
            <person name="Li G."/>
            <person name="Viehrig K."/>
            <person name="Ye F."/>
            <person name="Su P."/>
            <person name="Kiefer A.F."/>
            <person name="Nichols A."/>
            <person name="Cepeda A.J."/>
            <person name="Yan W."/>
            <person name="Fan B."/>
            <person name="Jiang Y."/>
            <person name="Adhikari A."/>
            <person name="Zheng C.-J."/>
            <person name="Schuster L."/>
            <person name="Cowan T.M."/>
            <person name="Smanski M.J."/>
            <person name="Chevrette M.G."/>
            <person name="De Carvalho L.P.S."/>
            <person name="Shen B."/>
        </authorList>
    </citation>
    <scope>NUCLEOTIDE SEQUENCE [LARGE SCALE GENOMIC DNA]</scope>
    <source>
        <strain evidence="1 2">NPDC048946</strain>
    </source>
</reference>
<accession>A0ABV3DQT3</accession>
<proteinExistence type="predicted"/>
<dbReference type="Pfam" id="PF04229">
    <property type="entry name" value="GrpB"/>
    <property type="match status" value="1"/>
</dbReference>
<gene>
    <name evidence="1" type="ORF">AB0C36_31995</name>
</gene>
<sequence>MVDMPVRLAAPDPTWRESFVGQREDVARVLARWLAATVQHVGSTAVPGLPAKPIVDLMAPVVVLPRIGSPERAAMVDALTEDGWTYWSDDPHAATRLWFLRPSPELRTHHLHVVEFGGPRARALVAFRDALTRDPAVAADYADLKRRLAAEYPEDREAYTAGKGAFVARVLGYTVD</sequence>
<protein>
    <submittedName>
        <fullName evidence="1">GrpB family protein</fullName>
    </submittedName>
</protein>
<dbReference type="PANTHER" id="PTHR34822">
    <property type="entry name" value="GRPB DOMAIN PROTEIN (AFU_ORTHOLOGUE AFUA_1G01530)"/>
    <property type="match status" value="1"/>
</dbReference>
<dbReference type="InterPro" id="IPR007344">
    <property type="entry name" value="GrpB/CoaE"/>
</dbReference>
<dbReference type="Gene3D" id="3.30.460.10">
    <property type="entry name" value="Beta Polymerase, domain 2"/>
    <property type="match status" value="1"/>
</dbReference>
<evidence type="ECO:0000313" key="1">
    <source>
        <dbReference type="EMBL" id="MEU8138118.1"/>
    </source>
</evidence>
<dbReference type="Proteomes" id="UP001551482">
    <property type="component" value="Unassembled WGS sequence"/>
</dbReference>
<dbReference type="InterPro" id="IPR043519">
    <property type="entry name" value="NT_sf"/>
</dbReference>
<dbReference type="RefSeq" id="WP_358360987.1">
    <property type="nucleotide sequence ID" value="NZ_JBEZFP010000111.1"/>
</dbReference>
<dbReference type="EMBL" id="JBEZFP010000111">
    <property type="protein sequence ID" value="MEU8138118.1"/>
    <property type="molecule type" value="Genomic_DNA"/>
</dbReference>
<evidence type="ECO:0000313" key="2">
    <source>
        <dbReference type="Proteomes" id="UP001551482"/>
    </source>
</evidence>
<dbReference type="PANTHER" id="PTHR34822:SF1">
    <property type="entry name" value="GRPB FAMILY PROTEIN"/>
    <property type="match status" value="1"/>
</dbReference>
<dbReference type="SUPFAM" id="SSF81301">
    <property type="entry name" value="Nucleotidyltransferase"/>
    <property type="match status" value="1"/>
</dbReference>
<keyword evidence="2" id="KW-1185">Reference proteome</keyword>
<organism evidence="1 2">
    <name type="scientific">Streptodolium elevatio</name>
    <dbReference type="NCBI Taxonomy" id="3157996"/>
    <lineage>
        <taxon>Bacteria</taxon>
        <taxon>Bacillati</taxon>
        <taxon>Actinomycetota</taxon>
        <taxon>Actinomycetes</taxon>
        <taxon>Kitasatosporales</taxon>
        <taxon>Streptomycetaceae</taxon>
        <taxon>Streptodolium</taxon>
    </lineage>
</organism>
<comment type="caution">
    <text evidence="1">The sequence shown here is derived from an EMBL/GenBank/DDBJ whole genome shotgun (WGS) entry which is preliminary data.</text>
</comment>